<proteinExistence type="predicted"/>
<reference evidence="2" key="1">
    <citation type="journal article" date="2015" name="Nature">
        <title>Complex archaea that bridge the gap between prokaryotes and eukaryotes.</title>
        <authorList>
            <person name="Spang A."/>
            <person name="Saw J.H."/>
            <person name="Jorgensen S.L."/>
            <person name="Zaremba-Niedzwiedzka K."/>
            <person name="Martijn J."/>
            <person name="Lind A.E."/>
            <person name="van Eijk R."/>
            <person name="Schleper C."/>
            <person name="Guy L."/>
            <person name="Ettema T.J."/>
        </authorList>
    </citation>
    <scope>NUCLEOTIDE SEQUENCE</scope>
</reference>
<dbReference type="SUPFAM" id="SSF46600">
    <property type="entry name" value="C-terminal UvrC-binding domain of UvrB"/>
    <property type="match status" value="1"/>
</dbReference>
<dbReference type="InterPro" id="IPR001943">
    <property type="entry name" value="UVR_dom"/>
</dbReference>
<dbReference type="AlphaFoldDB" id="A0A0F9A2R8"/>
<accession>A0A0F9A2R8</accession>
<dbReference type="Gene3D" id="4.10.860.10">
    <property type="entry name" value="UVR domain"/>
    <property type="match status" value="1"/>
</dbReference>
<sequence>HKSASDLARDAIDIEDSMKKYAEDLDFERAIECRDRLKRIQKEIEKKNEQQ</sequence>
<dbReference type="EMBL" id="LAZR01060059">
    <property type="protein sequence ID" value="KKK66476.1"/>
    <property type="molecule type" value="Genomic_DNA"/>
</dbReference>
<dbReference type="PROSITE" id="PS50151">
    <property type="entry name" value="UVR"/>
    <property type="match status" value="1"/>
</dbReference>
<dbReference type="InterPro" id="IPR036876">
    <property type="entry name" value="UVR_dom_sf"/>
</dbReference>
<evidence type="ECO:0000259" key="1">
    <source>
        <dbReference type="PROSITE" id="PS50151"/>
    </source>
</evidence>
<organism evidence="2">
    <name type="scientific">marine sediment metagenome</name>
    <dbReference type="NCBI Taxonomy" id="412755"/>
    <lineage>
        <taxon>unclassified sequences</taxon>
        <taxon>metagenomes</taxon>
        <taxon>ecological metagenomes</taxon>
    </lineage>
</organism>
<feature type="non-terminal residue" evidence="2">
    <location>
        <position position="1"/>
    </location>
</feature>
<evidence type="ECO:0000313" key="2">
    <source>
        <dbReference type="EMBL" id="KKK66476.1"/>
    </source>
</evidence>
<gene>
    <name evidence="2" type="ORF">LCGC14_2963700</name>
</gene>
<dbReference type="Pfam" id="PF02151">
    <property type="entry name" value="UVR"/>
    <property type="match status" value="1"/>
</dbReference>
<name>A0A0F9A2R8_9ZZZZ</name>
<protein>
    <recommendedName>
        <fullName evidence="1">UVR domain-containing protein</fullName>
    </recommendedName>
</protein>
<feature type="domain" description="UVR" evidence="1">
    <location>
        <begin position="8"/>
        <end position="43"/>
    </location>
</feature>
<comment type="caution">
    <text evidence="2">The sequence shown here is derived from an EMBL/GenBank/DDBJ whole genome shotgun (WGS) entry which is preliminary data.</text>
</comment>